<dbReference type="PANTHER" id="PTHR37299">
    <property type="entry name" value="TRANSCRIPTIONAL REGULATOR-RELATED"/>
    <property type="match status" value="1"/>
</dbReference>
<reference evidence="2 3" key="1">
    <citation type="submission" date="2017-03" db="EMBL/GenBank/DDBJ databases">
        <title>Phylogenomics and comparative genomics of Lactobacillus salivarius, a mammalian gut commensal.</title>
        <authorList>
            <person name="Harris H.M."/>
        </authorList>
    </citation>
    <scope>NUCLEOTIDE SEQUENCE [LARGE SCALE GENOMIC DNA]</scope>
    <source>
        <strain evidence="2 3">AH4231</strain>
    </source>
</reference>
<keyword evidence="2" id="KW-0238">DNA-binding</keyword>
<dbReference type="InterPro" id="IPR046947">
    <property type="entry name" value="LytR-like"/>
</dbReference>
<dbReference type="Pfam" id="PF04397">
    <property type="entry name" value="LytTR"/>
    <property type="match status" value="1"/>
</dbReference>
<name>A0A1V9TVV7_9LACO</name>
<dbReference type="PROSITE" id="PS50930">
    <property type="entry name" value="HTH_LYTTR"/>
    <property type="match status" value="1"/>
</dbReference>
<dbReference type="SMART" id="SM00850">
    <property type="entry name" value="LytTR"/>
    <property type="match status" value="1"/>
</dbReference>
<accession>A0A1V9TVV7</accession>
<feature type="domain" description="HTH LytTR-type" evidence="1">
    <location>
        <begin position="41"/>
        <end position="144"/>
    </location>
</feature>
<dbReference type="AlphaFoldDB" id="A0A1V9TVV7"/>
<dbReference type="GO" id="GO:0003677">
    <property type="term" value="F:DNA binding"/>
    <property type="evidence" value="ECO:0007669"/>
    <property type="project" value="UniProtKB-KW"/>
</dbReference>
<gene>
    <name evidence="2" type="ORF">B6U37_08770</name>
</gene>
<protein>
    <submittedName>
        <fullName evidence="2">DNA-binding protein</fullName>
    </submittedName>
</protein>
<dbReference type="InterPro" id="IPR007492">
    <property type="entry name" value="LytTR_DNA-bd_dom"/>
</dbReference>
<organism evidence="2 3">
    <name type="scientific">Ligilactobacillus salivarius</name>
    <dbReference type="NCBI Taxonomy" id="1624"/>
    <lineage>
        <taxon>Bacteria</taxon>
        <taxon>Bacillati</taxon>
        <taxon>Bacillota</taxon>
        <taxon>Bacilli</taxon>
        <taxon>Lactobacillales</taxon>
        <taxon>Lactobacillaceae</taxon>
        <taxon>Ligilactobacillus</taxon>
    </lineage>
</organism>
<dbReference type="RefSeq" id="WP_081515994.1">
    <property type="nucleotide sequence ID" value="NZ_NBEW01000062.1"/>
</dbReference>
<comment type="caution">
    <text evidence="2">The sequence shown here is derived from an EMBL/GenBank/DDBJ whole genome shotgun (WGS) entry which is preliminary data.</text>
</comment>
<dbReference type="EMBL" id="NBEY01000062">
    <property type="protein sequence ID" value="OQR24638.1"/>
    <property type="molecule type" value="Genomic_DNA"/>
</dbReference>
<sequence>MKVNINIDENLVEDRAEFYLQEMTDKITRIAKELTNDNSGLWCYKNRDIIPVKYEEIILIQSENNILMVYTDEDSYEYHGRLYQVKDELPNMFIEASRSAIFNYQKIDHLEILGSGMIDVILENQMRVGISRRKIKILKGRLGLWVLCQKGLMSKF</sequence>
<dbReference type="PANTHER" id="PTHR37299:SF1">
    <property type="entry name" value="STAGE 0 SPORULATION PROTEIN A HOMOLOG"/>
    <property type="match status" value="1"/>
</dbReference>
<dbReference type="Gene3D" id="2.40.50.1020">
    <property type="entry name" value="LytTr DNA-binding domain"/>
    <property type="match status" value="1"/>
</dbReference>
<evidence type="ECO:0000313" key="2">
    <source>
        <dbReference type="EMBL" id="OQR24638.1"/>
    </source>
</evidence>
<dbReference type="GO" id="GO:0000156">
    <property type="term" value="F:phosphorelay response regulator activity"/>
    <property type="evidence" value="ECO:0007669"/>
    <property type="project" value="InterPro"/>
</dbReference>
<dbReference type="Proteomes" id="UP000192353">
    <property type="component" value="Unassembled WGS sequence"/>
</dbReference>
<evidence type="ECO:0000259" key="1">
    <source>
        <dbReference type="PROSITE" id="PS50930"/>
    </source>
</evidence>
<proteinExistence type="predicted"/>
<evidence type="ECO:0000313" key="3">
    <source>
        <dbReference type="Proteomes" id="UP000192353"/>
    </source>
</evidence>